<dbReference type="PROSITE" id="PS50075">
    <property type="entry name" value="CARRIER"/>
    <property type="match status" value="1"/>
</dbReference>
<dbReference type="AlphaFoldDB" id="A0A506PDA5"/>
<dbReference type="RefSeq" id="WP_140991072.1">
    <property type="nucleotide sequence ID" value="NZ_VHIQ01000007.1"/>
</dbReference>
<evidence type="ECO:0000313" key="3">
    <source>
        <dbReference type="Proteomes" id="UP000317332"/>
    </source>
</evidence>
<name>A0A506PDA5_9FLAO</name>
<evidence type="ECO:0000259" key="1">
    <source>
        <dbReference type="PROSITE" id="PS50075"/>
    </source>
</evidence>
<comment type="caution">
    <text evidence="2">The sequence shown here is derived from an EMBL/GenBank/DDBJ whole genome shotgun (WGS) entry which is preliminary data.</text>
</comment>
<dbReference type="OrthoDB" id="675004at2"/>
<proteinExistence type="predicted"/>
<keyword evidence="3" id="KW-1185">Reference proteome</keyword>
<dbReference type="InterPro" id="IPR009081">
    <property type="entry name" value="PP-bd_ACP"/>
</dbReference>
<protein>
    <submittedName>
        <fullName evidence="2">Acyl carrier protein</fullName>
    </submittedName>
</protein>
<organism evidence="2 3">
    <name type="scientific">Paucihalobacter ruber</name>
    <dbReference type="NCBI Taxonomy" id="2567861"/>
    <lineage>
        <taxon>Bacteria</taxon>
        <taxon>Pseudomonadati</taxon>
        <taxon>Bacteroidota</taxon>
        <taxon>Flavobacteriia</taxon>
        <taxon>Flavobacteriales</taxon>
        <taxon>Flavobacteriaceae</taxon>
        <taxon>Paucihalobacter</taxon>
    </lineage>
</organism>
<sequence length="78" mass="8849">MEKFKGIMAEVLEVDSIEMTDELTAFDSWDSLTILSIIAVVSDEYHVELTREEIENSLTISGLKELIEIKQECTPSLK</sequence>
<dbReference type="Gene3D" id="1.10.1200.10">
    <property type="entry name" value="ACP-like"/>
    <property type="match status" value="1"/>
</dbReference>
<gene>
    <name evidence="2" type="ORF">FJ651_13500</name>
</gene>
<dbReference type="EMBL" id="VHIQ01000007">
    <property type="protein sequence ID" value="TPV31833.1"/>
    <property type="molecule type" value="Genomic_DNA"/>
</dbReference>
<dbReference type="Proteomes" id="UP000317332">
    <property type="component" value="Unassembled WGS sequence"/>
</dbReference>
<dbReference type="SUPFAM" id="SSF47336">
    <property type="entry name" value="ACP-like"/>
    <property type="match status" value="1"/>
</dbReference>
<dbReference type="InterPro" id="IPR036736">
    <property type="entry name" value="ACP-like_sf"/>
</dbReference>
<reference evidence="2 3" key="1">
    <citation type="submission" date="2019-06" db="EMBL/GenBank/DDBJ databases">
        <title>Flavobacteriaceae Paucihalobacterium erythroidium CWB-1, complete genome.</title>
        <authorList>
            <person name="Wu S."/>
        </authorList>
    </citation>
    <scope>NUCLEOTIDE SEQUENCE [LARGE SCALE GENOMIC DNA]</scope>
    <source>
        <strain evidence="2 3">CWB-1</strain>
    </source>
</reference>
<accession>A0A506PDA5</accession>
<dbReference type="Pfam" id="PF00550">
    <property type="entry name" value="PP-binding"/>
    <property type="match status" value="1"/>
</dbReference>
<evidence type="ECO:0000313" key="2">
    <source>
        <dbReference type="EMBL" id="TPV31833.1"/>
    </source>
</evidence>
<feature type="domain" description="Carrier" evidence="1">
    <location>
        <begin position="1"/>
        <end position="71"/>
    </location>
</feature>